<organism evidence="1 2">
    <name type="scientific">Cinchona calisaya</name>
    <dbReference type="NCBI Taxonomy" id="153742"/>
    <lineage>
        <taxon>Eukaryota</taxon>
        <taxon>Viridiplantae</taxon>
        <taxon>Streptophyta</taxon>
        <taxon>Embryophyta</taxon>
        <taxon>Tracheophyta</taxon>
        <taxon>Spermatophyta</taxon>
        <taxon>Magnoliopsida</taxon>
        <taxon>eudicotyledons</taxon>
        <taxon>Gunneridae</taxon>
        <taxon>Pentapetalae</taxon>
        <taxon>asterids</taxon>
        <taxon>lamiids</taxon>
        <taxon>Gentianales</taxon>
        <taxon>Rubiaceae</taxon>
        <taxon>Cinchonoideae</taxon>
        <taxon>Cinchoneae</taxon>
        <taxon>Cinchona</taxon>
    </lineage>
</organism>
<proteinExistence type="predicted"/>
<name>A0ABD2YIV8_9GENT</name>
<gene>
    <name evidence="1" type="ORF">ACH5RR_031222</name>
</gene>
<dbReference type="Proteomes" id="UP001630127">
    <property type="component" value="Unassembled WGS sequence"/>
</dbReference>
<protein>
    <submittedName>
        <fullName evidence="1">Uncharacterized protein</fullName>
    </submittedName>
</protein>
<dbReference type="EMBL" id="JBJUIK010000013">
    <property type="protein sequence ID" value="KAL3505840.1"/>
    <property type="molecule type" value="Genomic_DNA"/>
</dbReference>
<keyword evidence="2" id="KW-1185">Reference proteome</keyword>
<reference evidence="1 2" key="1">
    <citation type="submission" date="2024-11" db="EMBL/GenBank/DDBJ databases">
        <title>A near-complete genome assembly of Cinchona calisaya.</title>
        <authorList>
            <person name="Lian D.C."/>
            <person name="Zhao X.W."/>
            <person name="Wei L."/>
        </authorList>
    </citation>
    <scope>NUCLEOTIDE SEQUENCE [LARGE SCALE GENOMIC DNA]</scope>
    <source>
        <tissue evidence="1">Nenye</tissue>
    </source>
</reference>
<evidence type="ECO:0000313" key="2">
    <source>
        <dbReference type="Proteomes" id="UP001630127"/>
    </source>
</evidence>
<accession>A0ABD2YIV8</accession>
<evidence type="ECO:0000313" key="1">
    <source>
        <dbReference type="EMBL" id="KAL3505840.1"/>
    </source>
</evidence>
<sequence>MKEYGVKESWTRMFEVSRFVYDPNYIHDIGLPVLLMRSGEEIMISARGRFFSYNPQTKEYKRYHDYHEMSYNYSGDTFVASLLAQLAKWDKNKHQGLETKIITI</sequence>
<dbReference type="AlphaFoldDB" id="A0ABD2YIV8"/>
<comment type="caution">
    <text evidence="1">The sequence shown here is derived from an EMBL/GenBank/DDBJ whole genome shotgun (WGS) entry which is preliminary data.</text>
</comment>